<evidence type="ECO:0000256" key="4">
    <source>
        <dbReference type="ARBA" id="ARBA00023136"/>
    </source>
</evidence>
<feature type="transmembrane region" description="Helical" evidence="5">
    <location>
        <begin position="188"/>
        <end position="203"/>
    </location>
</feature>
<feature type="transmembrane region" description="Helical" evidence="5">
    <location>
        <begin position="103"/>
        <end position="130"/>
    </location>
</feature>
<dbReference type="Pfam" id="PF00902">
    <property type="entry name" value="TatC"/>
    <property type="match status" value="1"/>
</dbReference>
<dbReference type="RefSeq" id="WP_062494255.1">
    <property type="nucleotide sequence ID" value="NZ_BOVJ01000118.1"/>
</dbReference>
<name>A0ABQ4N9Z3_9BACL</name>
<dbReference type="EMBL" id="BOVJ01000118">
    <property type="protein sequence ID" value="GIQ65054.1"/>
    <property type="molecule type" value="Genomic_DNA"/>
</dbReference>
<protein>
    <recommendedName>
        <fullName evidence="5">Sec-independent protein translocase protein TatC</fullName>
    </recommendedName>
</protein>
<dbReference type="InterPro" id="IPR002033">
    <property type="entry name" value="TatC"/>
</dbReference>
<evidence type="ECO:0000313" key="6">
    <source>
        <dbReference type="EMBL" id="GIQ65054.1"/>
    </source>
</evidence>
<keyword evidence="5" id="KW-0813">Transport</keyword>
<sequence length="239" mass="27105">MGKGKEMSFIAHLDEMRSRLIRTLAAFLVSLAAAFLYVRDIYEWLVRDMERKLVILGPSDVIWVYFMIAGVAAIAVTIPVAAYETWKFVQPALSESARRKTLLFIPVMFALFVTGIAFGYGVLFPMVLSFMEQMAADFEAMYTAEKYFRFMLYMTLPFGFLFEMPAVVLFLTKVGILNPARLAKGRKTAYFVLVVVAVTITPPDILSDIIVIVPLLLLYEISVTISRLACRKRPEPQNR</sequence>
<feature type="transmembrane region" description="Helical" evidence="5">
    <location>
        <begin position="62"/>
        <end position="83"/>
    </location>
</feature>
<keyword evidence="5" id="KW-1003">Cell membrane</keyword>
<comment type="caution">
    <text evidence="6">The sequence shown here is derived from an EMBL/GenBank/DDBJ whole genome shotgun (WGS) entry which is preliminary data.</text>
</comment>
<keyword evidence="5" id="KW-0811">Translocation</keyword>
<dbReference type="Proteomes" id="UP000680304">
    <property type="component" value="Unassembled WGS sequence"/>
</dbReference>
<comment type="caution">
    <text evidence="5">Lacks conserved residue(s) required for the propagation of feature annotation.</text>
</comment>
<dbReference type="PANTHER" id="PTHR30371:SF4">
    <property type="entry name" value="SEC-INDEPENDENT PROTEIN TRANSLOCASE PROTEIN TATCD"/>
    <property type="match status" value="1"/>
</dbReference>
<feature type="transmembrane region" description="Helical" evidence="5">
    <location>
        <begin position="20"/>
        <end position="42"/>
    </location>
</feature>
<keyword evidence="2 5" id="KW-0812">Transmembrane</keyword>
<comment type="similarity">
    <text evidence="5">Belongs to the TatC family.</text>
</comment>
<feature type="transmembrane region" description="Helical" evidence="5">
    <location>
        <begin position="150"/>
        <end position="176"/>
    </location>
</feature>
<keyword evidence="7" id="KW-1185">Reference proteome</keyword>
<comment type="subunit">
    <text evidence="5">Forms a complex with TatA.</text>
</comment>
<dbReference type="NCBIfam" id="TIGR00945">
    <property type="entry name" value="tatC"/>
    <property type="match status" value="1"/>
</dbReference>
<dbReference type="PRINTS" id="PR01840">
    <property type="entry name" value="TATCFAMILY"/>
</dbReference>
<evidence type="ECO:0000256" key="1">
    <source>
        <dbReference type="ARBA" id="ARBA00004141"/>
    </source>
</evidence>
<reference evidence="6 7" key="1">
    <citation type="submission" date="2021-04" db="EMBL/GenBank/DDBJ databases">
        <title>Draft genome sequence of Paenibacillus cisolokensis, LC2-13A.</title>
        <authorList>
            <person name="Uke A."/>
            <person name="Chhe C."/>
            <person name="Baramee S."/>
            <person name="Kosugi A."/>
        </authorList>
    </citation>
    <scope>NUCLEOTIDE SEQUENCE [LARGE SCALE GENOMIC DNA]</scope>
    <source>
        <strain evidence="6 7">LC2-13A</strain>
    </source>
</reference>
<keyword evidence="4 5" id="KW-0472">Membrane</keyword>
<keyword evidence="3 5" id="KW-1133">Transmembrane helix</keyword>
<comment type="subcellular location">
    <subcellularLocation>
        <location evidence="5">Cell membrane</location>
        <topology evidence="5">Multi-pass membrane protein</topology>
    </subcellularLocation>
    <subcellularLocation>
        <location evidence="1">Membrane</location>
        <topology evidence="1">Multi-pass membrane protein</topology>
    </subcellularLocation>
</comment>
<evidence type="ECO:0000313" key="7">
    <source>
        <dbReference type="Proteomes" id="UP000680304"/>
    </source>
</evidence>
<dbReference type="HAMAP" id="MF_00902">
    <property type="entry name" value="TatC"/>
    <property type="match status" value="1"/>
</dbReference>
<comment type="function">
    <text evidence="5">Part of the twin-arginine translocation (Tat) system that transports large folded proteins containing a characteristic twin-arginine motif in their signal peptide across membranes.</text>
</comment>
<accession>A0ABQ4N9Z3</accession>
<proteinExistence type="inferred from homology"/>
<evidence type="ECO:0000256" key="5">
    <source>
        <dbReference type="HAMAP-Rule" id="MF_00902"/>
    </source>
</evidence>
<gene>
    <name evidence="6" type="primary">tatC1</name>
    <name evidence="5" type="synonym">tatC</name>
    <name evidence="6" type="ORF">PACILC2_36220</name>
</gene>
<keyword evidence="5" id="KW-0653">Protein transport</keyword>
<evidence type="ECO:0000256" key="3">
    <source>
        <dbReference type="ARBA" id="ARBA00022989"/>
    </source>
</evidence>
<organism evidence="6 7">
    <name type="scientific">Paenibacillus cisolokensis</name>
    <dbReference type="NCBI Taxonomy" id="1658519"/>
    <lineage>
        <taxon>Bacteria</taxon>
        <taxon>Bacillati</taxon>
        <taxon>Bacillota</taxon>
        <taxon>Bacilli</taxon>
        <taxon>Bacillales</taxon>
        <taxon>Paenibacillaceae</taxon>
        <taxon>Paenibacillus</taxon>
    </lineage>
</organism>
<dbReference type="PANTHER" id="PTHR30371">
    <property type="entry name" value="SEC-INDEPENDENT PROTEIN TRANSLOCASE PROTEIN TATC"/>
    <property type="match status" value="1"/>
</dbReference>
<evidence type="ECO:0000256" key="2">
    <source>
        <dbReference type="ARBA" id="ARBA00022692"/>
    </source>
</evidence>